<feature type="transmembrane region" description="Helical" evidence="1">
    <location>
        <begin position="321"/>
        <end position="341"/>
    </location>
</feature>
<reference evidence="4" key="1">
    <citation type="submission" date="2021-11" db="EMBL/GenBank/DDBJ databases">
        <title>Cultivation dependent microbiological survey of springs from the worlds oldest radium mine currently devoted to the extraction of radon-saturated water.</title>
        <authorList>
            <person name="Kapinusova G."/>
            <person name="Smrhova T."/>
            <person name="Strejcek M."/>
            <person name="Suman J."/>
            <person name="Jani K."/>
            <person name="Pajer P."/>
            <person name="Uhlik O."/>
        </authorList>
    </citation>
    <scope>NUCLEOTIDE SEQUENCE [LARGE SCALE GENOMIC DNA]</scope>
    <source>
        <strain evidence="4">J379</strain>
    </source>
</reference>
<gene>
    <name evidence="3" type="ORF">LRS13_12075</name>
</gene>
<name>A0ABY5PNB0_9ACTN</name>
<dbReference type="Proteomes" id="UP001058860">
    <property type="component" value="Chromosome"/>
</dbReference>
<feature type="transmembrane region" description="Helical" evidence="1">
    <location>
        <begin position="229"/>
        <end position="246"/>
    </location>
</feature>
<protein>
    <submittedName>
        <fullName evidence="3">Acyltransferase</fullName>
    </submittedName>
</protein>
<feature type="transmembrane region" description="Helical" evidence="1">
    <location>
        <begin position="46"/>
        <end position="66"/>
    </location>
</feature>
<evidence type="ECO:0000259" key="2">
    <source>
        <dbReference type="Pfam" id="PF01757"/>
    </source>
</evidence>
<dbReference type="EMBL" id="CP088295">
    <property type="protein sequence ID" value="UUY06209.1"/>
    <property type="molecule type" value="Genomic_DNA"/>
</dbReference>
<dbReference type="InterPro" id="IPR050879">
    <property type="entry name" value="Acyltransferase_3"/>
</dbReference>
<evidence type="ECO:0000256" key="1">
    <source>
        <dbReference type="SAM" id="Phobius"/>
    </source>
</evidence>
<evidence type="ECO:0000313" key="3">
    <source>
        <dbReference type="EMBL" id="UUY06209.1"/>
    </source>
</evidence>
<keyword evidence="1" id="KW-0812">Transmembrane</keyword>
<feature type="domain" description="Acyltransferase 3" evidence="2">
    <location>
        <begin position="5"/>
        <end position="336"/>
    </location>
</feature>
<dbReference type="GO" id="GO:0016746">
    <property type="term" value="F:acyltransferase activity"/>
    <property type="evidence" value="ECO:0007669"/>
    <property type="project" value="UniProtKB-KW"/>
</dbReference>
<feature type="transmembrane region" description="Helical" evidence="1">
    <location>
        <begin position="258"/>
        <end position="276"/>
    </location>
</feature>
<organism evidence="3 4">
    <name type="scientific">Svornostia abyssi</name>
    <dbReference type="NCBI Taxonomy" id="2898438"/>
    <lineage>
        <taxon>Bacteria</taxon>
        <taxon>Bacillati</taxon>
        <taxon>Actinomycetota</taxon>
        <taxon>Thermoleophilia</taxon>
        <taxon>Solirubrobacterales</taxon>
        <taxon>Baekduiaceae</taxon>
        <taxon>Svornostia</taxon>
    </lineage>
</organism>
<dbReference type="Pfam" id="PF01757">
    <property type="entry name" value="Acyl_transf_3"/>
    <property type="match status" value="1"/>
</dbReference>
<feature type="transmembrane region" description="Helical" evidence="1">
    <location>
        <begin position="86"/>
        <end position="104"/>
    </location>
</feature>
<keyword evidence="3" id="KW-0012">Acyltransferase</keyword>
<feature type="transmembrane region" description="Helical" evidence="1">
    <location>
        <begin position="173"/>
        <end position="193"/>
    </location>
</feature>
<sequence>MNRAHGLDGLRGAAALAVVLVHAWMYGGANDPGMDTTTLDAVIGEFRVALMSFFVMSGFLVILPWVRAAVEQRPTPSVRRYLSKRAARILPAYWLALVGAYVLLHGTGHRREAELGDLPYFALFIQNYFEDTRTLLNPPTWSLAVELSFYALVPVFGWLIIQAVRRGGRHAALAVAGVMMAAGLAFNSIAVVQEWPRTVTTSLPAFLPVFACGIAAAALSYGRTVGRPGRIALLLAGSALVLWNGWWHHDGTGTWGKVLLDLPAAIGFAFIVVALVERAPKLLSAGPLRWIGIVSYGFYLWHMPVLYVLRLQEQWPENPWLAYSYVVAISLALAALSWFGVERWVAGDSRSRQQRRRRVEPQPSRSAA</sequence>
<dbReference type="RefSeq" id="WP_353866635.1">
    <property type="nucleotide sequence ID" value="NZ_CP088295.1"/>
</dbReference>
<feature type="transmembrane region" description="Helical" evidence="1">
    <location>
        <begin position="288"/>
        <end position="309"/>
    </location>
</feature>
<feature type="transmembrane region" description="Helical" evidence="1">
    <location>
        <begin position="9"/>
        <end position="26"/>
    </location>
</feature>
<dbReference type="PANTHER" id="PTHR23028:SF53">
    <property type="entry name" value="ACYL_TRANSF_3 DOMAIN-CONTAINING PROTEIN"/>
    <property type="match status" value="1"/>
</dbReference>
<evidence type="ECO:0000313" key="4">
    <source>
        <dbReference type="Proteomes" id="UP001058860"/>
    </source>
</evidence>
<keyword evidence="1" id="KW-1133">Transmembrane helix</keyword>
<keyword evidence="1" id="KW-0472">Membrane</keyword>
<dbReference type="PANTHER" id="PTHR23028">
    <property type="entry name" value="ACETYLTRANSFERASE"/>
    <property type="match status" value="1"/>
</dbReference>
<proteinExistence type="predicted"/>
<feature type="transmembrane region" description="Helical" evidence="1">
    <location>
        <begin position="141"/>
        <end position="161"/>
    </location>
</feature>
<accession>A0ABY5PNB0</accession>
<feature type="transmembrane region" description="Helical" evidence="1">
    <location>
        <begin position="205"/>
        <end position="222"/>
    </location>
</feature>
<keyword evidence="4" id="KW-1185">Reference proteome</keyword>
<dbReference type="InterPro" id="IPR002656">
    <property type="entry name" value="Acyl_transf_3_dom"/>
</dbReference>
<keyword evidence="3" id="KW-0808">Transferase</keyword>